<dbReference type="OrthoDB" id="5295772at2"/>
<proteinExistence type="predicted"/>
<dbReference type="STRING" id="395494.Galf_2772"/>
<reference evidence="1 2" key="1">
    <citation type="submission" date="2010-08" db="EMBL/GenBank/DDBJ databases">
        <title>Complete sequence of Gallionella capsiferriformans ES-2.</title>
        <authorList>
            <consortium name="US DOE Joint Genome Institute"/>
            <person name="Lucas S."/>
            <person name="Copeland A."/>
            <person name="Lapidus A."/>
            <person name="Cheng J.-F."/>
            <person name="Bruce D."/>
            <person name="Goodwin L."/>
            <person name="Pitluck S."/>
            <person name="Chertkov O."/>
            <person name="Davenport K.W."/>
            <person name="Detter J.C."/>
            <person name="Han C."/>
            <person name="Tapia R."/>
            <person name="Land M."/>
            <person name="Hauser L."/>
            <person name="Chang Y.-J."/>
            <person name="Jeffries C."/>
            <person name="Kyrpides N."/>
            <person name="Ivanova N."/>
            <person name="Mikhailova N."/>
            <person name="Shelobolina E.S."/>
            <person name="Picardal F."/>
            <person name="Roden E."/>
            <person name="Emerson D."/>
            <person name="Woyke T."/>
        </authorList>
    </citation>
    <scope>NUCLEOTIDE SEQUENCE [LARGE SCALE GENOMIC DNA]</scope>
    <source>
        <strain evidence="1 2">ES-2</strain>
    </source>
</reference>
<dbReference type="RefSeq" id="WP_013294669.1">
    <property type="nucleotide sequence ID" value="NC_014394.1"/>
</dbReference>
<gene>
    <name evidence="1" type="ordered locus">Galf_2772</name>
</gene>
<dbReference type="AlphaFoldDB" id="D9SDG9"/>
<evidence type="ECO:0000313" key="2">
    <source>
        <dbReference type="Proteomes" id="UP000001235"/>
    </source>
</evidence>
<protein>
    <submittedName>
        <fullName evidence="1">Uncharacterized protein</fullName>
    </submittedName>
</protein>
<accession>D9SDG9</accession>
<dbReference type="Proteomes" id="UP000001235">
    <property type="component" value="Chromosome"/>
</dbReference>
<organism evidence="1 2">
    <name type="scientific">Gallionella capsiferriformans (strain ES-2)</name>
    <name type="common">Gallionella ferruginea capsiferriformans (strain ES-2)</name>
    <dbReference type="NCBI Taxonomy" id="395494"/>
    <lineage>
        <taxon>Bacteria</taxon>
        <taxon>Pseudomonadati</taxon>
        <taxon>Pseudomonadota</taxon>
        <taxon>Betaproteobacteria</taxon>
        <taxon>Nitrosomonadales</taxon>
        <taxon>Gallionellaceae</taxon>
        <taxon>Gallionella</taxon>
    </lineage>
</organism>
<dbReference type="EMBL" id="CP002159">
    <property type="protein sequence ID" value="ADL56767.1"/>
    <property type="molecule type" value="Genomic_DNA"/>
</dbReference>
<keyword evidence="2" id="KW-1185">Reference proteome</keyword>
<dbReference type="KEGG" id="gca:Galf_2772"/>
<name>D9SDG9_GALCS</name>
<evidence type="ECO:0000313" key="1">
    <source>
        <dbReference type="EMBL" id="ADL56767.1"/>
    </source>
</evidence>
<dbReference type="HOGENOM" id="CLU_2129813_0_0_4"/>
<sequence>MKNLKQEKLRLMRRRAVLINGGWCGVGLRSESSISLTRREMLRVIELIDNPPPRSKKFQEAQARYVRLKISADEHWLHEPAMKEKLDRARNYMLNNPARETNFEDLFRENGID</sequence>